<gene>
    <name evidence="15" type="ORF">GLAREA_09177</name>
</gene>
<keyword evidence="4 12" id="KW-0349">Heme</keyword>
<dbReference type="SUPFAM" id="SSF48264">
    <property type="entry name" value="Cytochrome P450"/>
    <property type="match status" value="1"/>
</dbReference>
<accession>S3DIM3</accession>
<comment type="similarity">
    <text evidence="3 13">Belongs to the cytochrome P450 family.</text>
</comment>
<dbReference type="PANTHER" id="PTHR24305:SF157">
    <property type="entry name" value="N-ACETYLTRYPTOPHAN 6-HYDROXYLASE IVOC-RELATED"/>
    <property type="match status" value="1"/>
</dbReference>
<dbReference type="GO" id="GO:0020037">
    <property type="term" value="F:heme binding"/>
    <property type="evidence" value="ECO:0007669"/>
    <property type="project" value="InterPro"/>
</dbReference>
<evidence type="ECO:0000256" key="5">
    <source>
        <dbReference type="ARBA" id="ARBA00022692"/>
    </source>
</evidence>
<evidence type="ECO:0000256" key="3">
    <source>
        <dbReference type="ARBA" id="ARBA00010617"/>
    </source>
</evidence>
<dbReference type="GO" id="GO:0016705">
    <property type="term" value="F:oxidoreductase activity, acting on paired donors, with incorporation or reduction of molecular oxygen"/>
    <property type="evidence" value="ECO:0007669"/>
    <property type="project" value="InterPro"/>
</dbReference>
<dbReference type="Gene3D" id="1.10.630.10">
    <property type="entry name" value="Cytochrome P450"/>
    <property type="match status" value="1"/>
</dbReference>
<keyword evidence="8 13" id="KW-0560">Oxidoreductase</keyword>
<sequence>MTLSSTFDRRHGCWQVQHGPHPAHRCRIQGPPSALFAWTFLPKTRSPGISLNFRPRRVHFTFRVNMPSFGHLHVHWTVVVAVLLLLLLLYVTAGVVYRLYFSPLAKFPGPRLAAATLWYEAYYDVIKGGQYTFKIKELHQKYGPIVRISPHELHIDDPDYYEVLSSRTSPRNKYQYYVDQFGLPGSSFSAVDHRLHRLRRQPLNLLFSKASIIRLEPTINSIIENLCHRLDEFKKSGQPVPIRLAYQCLATDVVTLYSFNKSWNYLDDPDFAPNWCETVKATADMGHTTKQFPWLFPVLEALPDSAVAAVFPGMLLLLNWRRSLAAHIQKSIDSNAKGEDIGGELPRSIFQSLLESNIPKEEKTLLRLTQEGQVVVGAGADTTGNVLTITTFHLLSNPDILAKLRKELEEAMPNQFQPAKLSVVENLPYLTAVVNEGLRLSYGLSTRLARIAPNEVLQYKDWAIPAGTPVGMTSVLMHHNETIFPDSYTFNPNRWFDQPDGGRALERYLVSFGKGSRQCIGMNLAKAEIYLTLATLFRRYNMTLHDTIRSRDIDLKYDGFLPQPGPESRGVRVIFS</sequence>
<dbReference type="KEGG" id="glz:GLAREA_09177"/>
<dbReference type="InterPro" id="IPR002401">
    <property type="entry name" value="Cyt_P450_E_grp-I"/>
</dbReference>
<name>S3DIM3_GLAL2</name>
<dbReference type="PROSITE" id="PS00086">
    <property type="entry name" value="CYTOCHROME_P450"/>
    <property type="match status" value="1"/>
</dbReference>
<dbReference type="EMBL" id="KE145352">
    <property type="protein sequence ID" value="EPE37014.1"/>
    <property type="molecule type" value="Genomic_DNA"/>
</dbReference>
<dbReference type="PANTHER" id="PTHR24305">
    <property type="entry name" value="CYTOCHROME P450"/>
    <property type="match status" value="1"/>
</dbReference>
<evidence type="ECO:0000256" key="6">
    <source>
        <dbReference type="ARBA" id="ARBA00022723"/>
    </source>
</evidence>
<organism evidence="15 16">
    <name type="scientific">Glarea lozoyensis (strain ATCC 20868 / MF5171)</name>
    <dbReference type="NCBI Taxonomy" id="1116229"/>
    <lineage>
        <taxon>Eukaryota</taxon>
        <taxon>Fungi</taxon>
        <taxon>Dikarya</taxon>
        <taxon>Ascomycota</taxon>
        <taxon>Pezizomycotina</taxon>
        <taxon>Leotiomycetes</taxon>
        <taxon>Helotiales</taxon>
        <taxon>Helotiaceae</taxon>
        <taxon>Glarea</taxon>
    </lineage>
</organism>
<keyword evidence="9 12" id="KW-0408">Iron</keyword>
<dbReference type="CDD" id="cd11062">
    <property type="entry name" value="CYP58-like"/>
    <property type="match status" value="1"/>
</dbReference>
<proteinExistence type="inferred from homology"/>
<feature type="binding site" description="axial binding residue" evidence="12">
    <location>
        <position position="519"/>
    </location>
    <ligand>
        <name>heme</name>
        <dbReference type="ChEBI" id="CHEBI:30413"/>
    </ligand>
    <ligandPart>
        <name>Fe</name>
        <dbReference type="ChEBI" id="CHEBI:18248"/>
    </ligandPart>
</feature>
<dbReference type="PRINTS" id="PR00385">
    <property type="entry name" value="P450"/>
</dbReference>
<dbReference type="GeneID" id="19468225"/>
<evidence type="ECO:0000256" key="7">
    <source>
        <dbReference type="ARBA" id="ARBA00022989"/>
    </source>
</evidence>
<feature type="transmembrane region" description="Helical" evidence="14">
    <location>
        <begin position="74"/>
        <end position="101"/>
    </location>
</feature>
<dbReference type="eggNOG" id="KOG0158">
    <property type="taxonomic scope" value="Eukaryota"/>
</dbReference>
<dbReference type="Proteomes" id="UP000016922">
    <property type="component" value="Unassembled WGS sequence"/>
</dbReference>
<dbReference type="InterPro" id="IPR050121">
    <property type="entry name" value="Cytochrome_P450_monoxygenase"/>
</dbReference>
<evidence type="ECO:0000256" key="13">
    <source>
        <dbReference type="RuleBase" id="RU000461"/>
    </source>
</evidence>
<keyword evidence="11 14" id="KW-0472">Membrane</keyword>
<protein>
    <submittedName>
        <fullName evidence="15">Cytochrome P450</fullName>
    </submittedName>
</protein>
<keyword evidence="10 13" id="KW-0503">Monooxygenase</keyword>
<dbReference type="InterPro" id="IPR017972">
    <property type="entry name" value="Cyt_P450_CS"/>
</dbReference>
<keyword evidence="6 12" id="KW-0479">Metal-binding</keyword>
<keyword evidence="16" id="KW-1185">Reference proteome</keyword>
<evidence type="ECO:0000256" key="11">
    <source>
        <dbReference type="ARBA" id="ARBA00023136"/>
    </source>
</evidence>
<dbReference type="PRINTS" id="PR00463">
    <property type="entry name" value="EP450I"/>
</dbReference>
<comment type="subcellular location">
    <subcellularLocation>
        <location evidence="2">Membrane</location>
        <topology evidence="2">Single-pass membrane protein</topology>
    </subcellularLocation>
</comment>
<dbReference type="InterPro" id="IPR036396">
    <property type="entry name" value="Cyt_P450_sf"/>
</dbReference>
<reference evidence="15 16" key="1">
    <citation type="journal article" date="2013" name="BMC Genomics">
        <title>Genomics-driven discovery of the pneumocandin biosynthetic gene cluster in the fungus Glarea lozoyensis.</title>
        <authorList>
            <person name="Chen L."/>
            <person name="Yue Q."/>
            <person name="Zhang X."/>
            <person name="Xiang M."/>
            <person name="Wang C."/>
            <person name="Li S."/>
            <person name="Che Y."/>
            <person name="Ortiz-Lopez F.J."/>
            <person name="Bills G.F."/>
            <person name="Liu X."/>
            <person name="An Z."/>
        </authorList>
    </citation>
    <scope>NUCLEOTIDE SEQUENCE [LARGE SCALE GENOMIC DNA]</scope>
    <source>
        <strain evidence="16">ATCC 20868 / MF5171</strain>
    </source>
</reference>
<dbReference type="OMA" id="TICCGQF"/>
<dbReference type="InterPro" id="IPR001128">
    <property type="entry name" value="Cyt_P450"/>
</dbReference>
<keyword evidence="7 14" id="KW-1133">Transmembrane helix</keyword>
<dbReference type="GO" id="GO:0016020">
    <property type="term" value="C:membrane"/>
    <property type="evidence" value="ECO:0007669"/>
    <property type="project" value="UniProtKB-SubCell"/>
</dbReference>
<evidence type="ECO:0000256" key="12">
    <source>
        <dbReference type="PIRSR" id="PIRSR602401-1"/>
    </source>
</evidence>
<evidence type="ECO:0000256" key="2">
    <source>
        <dbReference type="ARBA" id="ARBA00004167"/>
    </source>
</evidence>
<dbReference type="GO" id="GO:0004497">
    <property type="term" value="F:monooxygenase activity"/>
    <property type="evidence" value="ECO:0007669"/>
    <property type="project" value="UniProtKB-KW"/>
</dbReference>
<dbReference type="STRING" id="1116229.S3DIM3"/>
<keyword evidence="5 14" id="KW-0812">Transmembrane</keyword>
<evidence type="ECO:0000313" key="15">
    <source>
        <dbReference type="EMBL" id="EPE37014.1"/>
    </source>
</evidence>
<dbReference type="RefSeq" id="XP_008076329.1">
    <property type="nucleotide sequence ID" value="XM_008078138.1"/>
</dbReference>
<evidence type="ECO:0000313" key="16">
    <source>
        <dbReference type="Proteomes" id="UP000016922"/>
    </source>
</evidence>
<comment type="cofactor">
    <cofactor evidence="1 12">
        <name>heme</name>
        <dbReference type="ChEBI" id="CHEBI:30413"/>
    </cofactor>
</comment>
<evidence type="ECO:0000256" key="14">
    <source>
        <dbReference type="SAM" id="Phobius"/>
    </source>
</evidence>
<dbReference type="AlphaFoldDB" id="S3DIM3"/>
<evidence type="ECO:0000256" key="10">
    <source>
        <dbReference type="ARBA" id="ARBA00023033"/>
    </source>
</evidence>
<dbReference type="FunFam" id="1.10.630.10:FF:000069">
    <property type="entry name" value="Cytochrome P450, putative (Eurofung)"/>
    <property type="match status" value="1"/>
</dbReference>
<evidence type="ECO:0000256" key="9">
    <source>
        <dbReference type="ARBA" id="ARBA00023004"/>
    </source>
</evidence>
<dbReference type="OrthoDB" id="3945418at2759"/>
<dbReference type="GO" id="GO:0005506">
    <property type="term" value="F:iron ion binding"/>
    <property type="evidence" value="ECO:0007669"/>
    <property type="project" value="InterPro"/>
</dbReference>
<evidence type="ECO:0000256" key="1">
    <source>
        <dbReference type="ARBA" id="ARBA00001971"/>
    </source>
</evidence>
<evidence type="ECO:0000256" key="4">
    <source>
        <dbReference type="ARBA" id="ARBA00022617"/>
    </source>
</evidence>
<dbReference type="Pfam" id="PF00067">
    <property type="entry name" value="p450"/>
    <property type="match status" value="1"/>
</dbReference>
<dbReference type="HOGENOM" id="CLU_001570_14_4_1"/>
<evidence type="ECO:0000256" key="8">
    <source>
        <dbReference type="ARBA" id="ARBA00023002"/>
    </source>
</evidence>